<dbReference type="GO" id="GO:0015791">
    <property type="term" value="P:polyol transmembrane transport"/>
    <property type="evidence" value="ECO:0007669"/>
    <property type="project" value="UniProtKB-ARBA"/>
</dbReference>
<dbReference type="Pfam" id="PF00083">
    <property type="entry name" value="Sugar_tr"/>
    <property type="match status" value="1"/>
</dbReference>
<evidence type="ECO:0000256" key="6">
    <source>
        <dbReference type="ARBA" id="ARBA00023136"/>
    </source>
</evidence>
<comment type="caution">
    <text evidence="10">The sequence shown here is derived from an EMBL/GenBank/DDBJ whole genome shotgun (WGS) entry which is preliminary data.</text>
</comment>
<evidence type="ECO:0000256" key="1">
    <source>
        <dbReference type="ARBA" id="ARBA00004141"/>
    </source>
</evidence>
<dbReference type="Gene3D" id="1.20.1250.20">
    <property type="entry name" value="MFS general substrate transporter like domains"/>
    <property type="match status" value="1"/>
</dbReference>
<dbReference type="GO" id="GO:0015798">
    <property type="term" value="P:myo-inositol transport"/>
    <property type="evidence" value="ECO:0007669"/>
    <property type="project" value="UniProtKB-ARBA"/>
</dbReference>
<feature type="transmembrane region" description="Helical" evidence="8">
    <location>
        <begin position="504"/>
        <end position="523"/>
    </location>
</feature>
<dbReference type="InterPro" id="IPR003663">
    <property type="entry name" value="Sugar/inositol_transpt"/>
</dbReference>
<dbReference type="RefSeq" id="XP_060427907.1">
    <property type="nucleotide sequence ID" value="XM_060575238.1"/>
</dbReference>
<feature type="domain" description="Major facilitator superfamily (MFS) profile" evidence="9">
    <location>
        <begin position="153"/>
        <end position="624"/>
    </location>
</feature>
<evidence type="ECO:0000256" key="2">
    <source>
        <dbReference type="ARBA" id="ARBA00010992"/>
    </source>
</evidence>
<keyword evidence="3" id="KW-0813">Transport</keyword>
<dbReference type="GeneID" id="85459764"/>
<protein>
    <recommendedName>
        <fullName evidence="9">Major facilitator superfamily (MFS) profile domain-containing protein</fullName>
    </recommendedName>
</protein>
<dbReference type="GO" id="GO:0016020">
    <property type="term" value="C:membrane"/>
    <property type="evidence" value="ECO:0007669"/>
    <property type="project" value="UniProtKB-SubCell"/>
</dbReference>
<sequence>MLATRDATYRAIVDECQLSPQFLGTIILTTVMSDIDTLGQAESHSGHDVVTKQRTRHRQISNRAVIENPLSHYTDEQLEADVTSFAERHLNVDKGRMIRAARVAKDIKLYDEVARNPSDAAGKELPVQLTPEEKRALVRERDVPFSEKGMWTIIITVSLAAFLQGHVQASFNGSSLYDTEFGLNTTAKKDDSSATGSHAELGIDDWKLGAANASPFLFAAVLGCPLALPVNHYLGRKGGMVVAAFLILVSSIASAFATNWVHLFGIRLVNGIGMGLKAVSTPILASETAVGFWRGTSILAWQLWVAAGLMVGFAFNLIFDTAANKRLTFQLMVGAPMVPALALLVLVICFCEESPRYLMRVSSPQYDPQRAYEILKKLRNTELQALRDIYLVHKSIEQEEVPGGVANLKYIPGFVSTVVGFLRQWRQLFLERRLRNALISSSTVALAQQLCGINVLAFYSGTLFSRAGAVKRDAMFFSLGYGAVNFIFGLPAIRTIDTLGRRKWLILTLPVMALFMLLAGVSFNIHNPDAKVPVVALFILLFAAAYSPGLGPIPFTYASESFPLSHREAGAAFAIAVNLGFAGLLSVFFPRINSGLGDGGSLYLFAGLNILALVMVFLLLEETKRRSLEDLDLVFAVSKRQFVKHQAVEYLPWFYRRYVLRRREYKPSLYLDLIWGTGGDEHERTRVRDPGRMNGERDSSESDADSNHA</sequence>
<dbReference type="SUPFAM" id="SSF103473">
    <property type="entry name" value="MFS general substrate transporter"/>
    <property type="match status" value="1"/>
</dbReference>
<dbReference type="InterPro" id="IPR036259">
    <property type="entry name" value="MFS_trans_sf"/>
</dbReference>
<dbReference type="InterPro" id="IPR005829">
    <property type="entry name" value="Sugar_transporter_CS"/>
</dbReference>
<dbReference type="PANTHER" id="PTHR48020:SF4">
    <property type="entry name" value="SYMPORT, PUTATIVE (AFU_ORTHOLOGUE AFUA_3G11790)-RELATED"/>
    <property type="match status" value="1"/>
</dbReference>
<feature type="transmembrane region" description="Helical" evidence="8">
    <location>
        <begin position="216"/>
        <end position="234"/>
    </location>
</feature>
<dbReference type="PANTHER" id="PTHR48020">
    <property type="entry name" value="PROTON MYO-INOSITOL COTRANSPORTER"/>
    <property type="match status" value="1"/>
</dbReference>
<evidence type="ECO:0000313" key="11">
    <source>
        <dbReference type="Proteomes" id="UP001224890"/>
    </source>
</evidence>
<feature type="transmembrane region" description="Helical" evidence="8">
    <location>
        <begin position="569"/>
        <end position="589"/>
    </location>
</feature>
<name>A0AAJ0AIK8_9PEZI</name>
<keyword evidence="4 8" id="KW-0812">Transmembrane</keyword>
<feature type="transmembrane region" description="Helical" evidence="8">
    <location>
        <begin position="331"/>
        <end position="351"/>
    </location>
</feature>
<evidence type="ECO:0000313" key="10">
    <source>
        <dbReference type="EMBL" id="KAK1673904.1"/>
    </source>
</evidence>
<dbReference type="EMBL" id="JAHMHR010000028">
    <property type="protein sequence ID" value="KAK1673904.1"/>
    <property type="molecule type" value="Genomic_DNA"/>
</dbReference>
<reference evidence="10" key="1">
    <citation type="submission" date="2021-06" db="EMBL/GenBank/DDBJ databases">
        <title>Comparative genomics, transcriptomics and evolutionary studies reveal genomic signatures of adaptation to plant cell wall in hemibiotrophic fungi.</title>
        <authorList>
            <consortium name="DOE Joint Genome Institute"/>
            <person name="Baroncelli R."/>
            <person name="Diaz J.F."/>
            <person name="Benocci T."/>
            <person name="Peng M."/>
            <person name="Battaglia E."/>
            <person name="Haridas S."/>
            <person name="Andreopoulos W."/>
            <person name="Labutti K."/>
            <person name="Pangilinan J."/>
            <person name="Floch G.L."/>
            <person name="Makela M.R."/>
            <person name="Henrissat B."/>
            <person name="Grigoriev I.V."/>
            <person name="Crouch J.A."/>
            <person name="De Vries R.P."/>
            <person name="Sukno S.A."/>
            <person name="Thon M.R."/>
        </authorList>
    </citation>
    <scope>NUCLEOTIDE SEQUENCE</scope>
    <source>
        <strain evidence="10">CBS 193.32</strain>
    </source>
</reference>
<feature type="transmembrane region" description="Helical" evidence="8">
    <location>
        <begin position="474"/>
        <end position="492"/>
    </location>
</feature>
<evidence type="ECO:0000256" key="8">
    <source>
        <dbReference type="SAM" id="Phobius"/>
    </source>
</evidence>
<dbReference type="Proteomes" id="UP001224890">
    <property type="component" value="Unassembled WGS sequence"/>
</dbReference>
<feature type="transmembrane region" description="Helical" evidence="8">
    <location>
        <begin position="535"/>
        <end position="557"/>
    </location>
</feature>
<dbReference type="InterPro" id="IPR020846">
    <property type="entry name" value="MFS_dom"/>
</dbReference>
<evidence type="ECO:0000256" key="4">
    <source>
        <dbReference type="ARBA" id="ARBA00022692"/>
    </source>
</evidence>
<evidence type="ECO:0000256" key="7">
    <source>
        <dbReference type="SAM" id="MobiDB-lite"/>
    </source>
</evidence>
<dbReference type="InterPro" id="IPR050814">
    <property type="entry name" value="Myo-inositol_Transporter"/>
</dbReference>
<feature type="transmembrane region" description="Helical" evidence="8">
    <location>
        <begin position="149"/>
        <end position="167"/>
    </location>
</feature>
<keyword evidence="5 8" id="KW-1133">Transmembrane helix</keyword>
<keyword evidence="11" id="KW-1185">Reference proteome</keyword>
<dbReference type="AlphaFoldDB" id="A0AAJ0AIK8"/>
<evidence type="ECO:0000259" key="9">
    <source>
        <dbReference type="PROSITE" id="PS50850"/>
    </source>
</evidence>
<comment type="subcellular location">
    <subcellularLocation>
        <location evidence="1">Membrane</location>
        <topology evidence="1">Multi-pass membrane protein</topology>
    </subcellularLocation>
</comment>
<feature type="transmembrane region" description="Helical" evidence="8">
    <location>
        <begin position="268"/>
        <end position="286"/>
    </location>
</feature>
<proteinExistence type="inferred from homology"/>
<evidence type="ECO:0000256" key="5">
    <source>
        <dbReference type="ARBA" id="ARBA00022989"/>
    </source>
</evidence>
<dbReference type="GO" id="GO:0022857">
    <property type="term" value="F:transmembrane transporter activity"/>
    <property type="evidence" value="ECO:0007669"/>
    <property type="project" value="InterPro"/>
</dbReference>
<feature type="transmembrane region" description="Helical" evidence="8">
    <location>
        <begin position="601"/>
        <end position="620"/>
    </location>
</feature>
<feature type="region of interest" description="Disordered" evidence="7">
    <location>
        <begin position="682"/>
        <end position="709"/>
    </location>
</feature>
<gene>
    <name evidence="10" type="ORF">BDP55DRAFT_668503</name>
</gene>
<dbReference type="PROSITE" id="PS00217">
    <property type="entry name" value="SUGAR_TRANSPORT_2"/>
    <property type="match status" value="1"/>
</dbReference>
<dbReference type="PROSITE" id="PS50850">
    <property type="entry name" value="MFS"/>
    <property type="match status" value="1"/>
</dbReference>
<dbReference type="InterPro" id="IPR005828">
    <property type="entry name" value="MFS_sugar_transport-like"/>
</dbReference>
<feature type="transmembrane region" description="Helical" evidence="8">
    <location>
        <begin position="298"/>
        <end position="319"/>
    </location>
</feature>
<keyword evidence="6 8" id="KW-0472">Membrane</keyword>
<organism evidence="10 11">
    <name type="scientific">Colletotrichum godetiae</name>
    <dbReference type="NCBI Taxonomy" id="1209918"/>
    <lineage>
        <taxon>Eukaryota</taxon>
        <taxon>Fungi</taxon>
        <taxon>Dikarya</taxon>
        <taxon>Ascomycota</taxon>
        <taxon>Pezizomycotina</taxon>
        <taxon>Sordariomycetes</taxon>
        <taxon>Hypocreomycetidae</taxon>
        <taxon>Glomerellales</taxon>
        <taxon>Glomerellaceae</taxon>
        <taxon>Colletotrichum</taxon>
        <taxon>Colletotrichum acutatum species complex</taxon>
    </lineage>
</organism>
<evidence type="ECO:0000256" key="3">
    <source>
        <dbReference type="ARBA" id="ARBA00022448"/>
    </source>
</evidence>
<comment type="similarity">
    <text evidence="2">Belongs to the major facilitator superfamily. Sugar transporter (TC 2.A.1.1) family.</text>
</comment>
<feature type="transmembrane region" description="Helical" evidence="8">
    <location>
        <begin position="437"/>
        <end position="459"/>
    </location>
</feature>
<dbReference type="PRINTS" id="PR00171">
    <property type="entry name" value="SUGRTRNSPORT"/>
</dbReference>
<feature type="transmembrane region" description="Helical" evidence="8">
    <location>
        <begin position="241"/>
        <end position="262"/>
    </location>
</feature>
<accession>A0AAJ0AIK8</accession>